<keyword evidence="3" id="KW-1185">Reference proteome</keyword>
<reference evidence="2 3" key="1">
    <citation type="submission" date="2024-09" db="EMBL/GenBank/DDBJ databases">
        <title>Itraconazole resistance in Madurella fahalii resulting from another homologue of gene encoding cytochrome P450 14-alpha sterol demethylase (CYP51).</title>
        <authorList>
            <person name="Yoshioka I."/>
            <person name="Fahal A.H."/>
            <person name="Kaneko S."/>
            <person name="Yaguchi T."/>
        </authorList>
    </citation>
    <scope>NUCLEOTIDE SEQUENCE [LARGE SCALE GENOMIC DNA]</scope>
    <source>
        <strain evidence="2 3">IFM 68171</strain>
    </source>
</reference>
<sequence length="238" mass="24194">MPFRVHAGEAFRCSIPLIRQTFFPLPAVSAATRPPLPTPRLHRTIITGAGTKSSSTTMATAAGSPAPASSTSPLPGSSSSPPPPPSATSTTGGQPPAPAAAAASTTPTQTPTPAAQTSSISSSSNTPATEAAEAAAAAAVAEAKKPIPALPAPDSVPSSGSGDDNETRIVQVNGNPIALDKLGPMVVGRDGTISRIANWPEMTDLERENTLRVLGKRNQLRLANLRAGRPADEQMTQE</sequence>
<proteinExistence type="predicted"/>
<evidence type="ECO:0000313" key="2">
    <source>
        <dbReference type="EMBL" id="GAB1313597.1"/>
    </source>
</evidence>
<gene>
    <name evidence="2" type="ORF">MFIFM68171_03807</name>
</gene>
<feature type="compositionally biased region" description="Low complexity" evidence="1">
    <location>
        <begin position="48"/>
        <end position="79"/>
    </location>
</feature>
<feature type="compositionally biased region" description="Low complexity" evidence="1">
    <location>
        <begin position="87"/>
        <end position="141"/>
    </location>
</feature>
<dbReference type="RefSeq" id="XP_070915329.1">
    <property type="nucleotide sequence ID" value="XM_071059228.1"/>
</dbReference>
<accession>A0ABQ0G759</accession>
<feature type="compositionally biased region" description="Low complexity" evidence="1">
    <location>
        <begin position="153"/>
        <end position="162"/>
    </location>
</feature>
<protein>
    <submittedName>
        <fullName evidence="2">Uncharacterized protein</fullName>
    </submittedName>
</protein>
<dbReference type="EMBL" id="BAAFSV010000002">
    <property type="protein sequence ID" value="GAB1313597.1"/>
    <property type="molecule type" value="Genomic_DNA"/>
</dbReference>
<feature type="region of interest" description="Disordered" evidence="1">
    <location>
        <begin position="48"/>
        <end position="168"/>
    </location>
</feature>
<dbReference type="Proteomes" id="UP001628179">
    <property type="component" value="Unassembled WGS sequence"/>
</dbReference>
<evidence type="ECO:0000256" key="1">
    <source>
        <dbReference type="SAM" id="MobiDB-lite"/>
    </source>
</evidence>
<evidence type="ECO:0000313" key="3">
    <source>
        <dbReference type="Proteomes" id="UP001628179"/>
    </source>
</evidence>
<dbReference type="PANTHER" id="PTHR39474">
    <property type="entry name" value="UNNAMED PRODUCT"/>
    <property type="match status" value="1"/>
</dbReference>
<organism evidence="2 3">
    <name type="scientific">Madurella fahalii</name>
    <dbReference type="NCBI Taxonomy" id="1157608"/>
    <lineage>
        <taxon>Eukaryota</taxon>
        <taxon>Fungi</taxon>
        <taxon>Dikarya</taxon>
        <taxon>Ascomycota</taxon>
        <taxon>Pezizomycotina</taxon>
        <taxon>Sordariomycetes</taxon>
        <taxon>Sordariomycetidae</taxon>
        <taxon>Sordariales</taxon>
        <taxon>Sordariales incertae sedis</taxon>
        <taxon>Madurella</taxon>
    </lineage>
</organism>
<name>A0ABQ0G759_9PEZI</name>
<dbReference type="GeneID" id="98174551"/>
<dbReference type="PANTHER" id="PTHR39474:SF1">
    <property type="entry name" value="FUNGAL SPECIFIC TRANSCRIPTION FACTOR"/>
    <property type="match status" value="1"/>
</dbReference>
<comment type="caution">
    <text evidence="2">The sequence shown here is derived from an EMBL/GenBank/DDBJ whole genome shotgun (WGS) entry which is preliminary data.</text>
</comment>